<feature type="transmembrane region" description="Helical" evidence="1">
    <location>
        <begin position="29"/>
        <end position="47"/>
    </location>
</feature>
<keyword evidence="1" id="KW-0472">Membrane</keyword>
<evidence type="ECO:0000313" key="3">
    <source>
        <dbReference type="Proteomes" id="UP000529783"/>
    </source>
</evidence>
<dbReference type="RefSeq" id="WP_179843554.1">
    <property type="nucleotide sequence ID" value="NZ_JACCBA010000001.1"/>
</dbReference>
<keyword evidence="1" id="KW-1133">Transmembrane helix</keyword>
<sequence length="167" mass="16402">MLVNAGLGVVFASGTAFTAFMLITSWGGTSWLCTTAFSVVTCGLALLRGRRRTWPAAAGLAVAAGAVAASMAADLPQEPSPMTALALAVLVGSALRSLPVPSAAAVAAGGAAVTAFGWYAGPSALMALATLLVAGGFVTGALLRAVDLVRRNGAEDAGPPPAGPPPW</sequence>
<evidence type="ECO:0008006" key="4">
    <source>
        <dbReference type="Google" id="ProtNLM"/>
    </source>
</evidence>
<accession>A0A7Y9JEL6</accession>
<feature type="transmembrane region" description="Helical" evidence="1">
    <location>
        <begin position="54"/>
        <end position="73"/>
    </location>
</feature>
<reference evidence="2 3" key="1">
    <citation type="submission" date="2020-07" db="EMBL/GenBank/DDBJ databases">
        <title>Sequencing the genomes of 1000 actinobacteria strains.</title>
        <authorList>
            <person name="Klenk H.-P."/>
        </authorList>
    </citation>
    <scope>NUCLEOTIDE SEQUENCE [LARGE SCALE GENOMIC DNA]</scope>
    <source>
        <strain evidence="2 3">DSM 40398</strain>
    </source>
</reference>
<dbReference type="Proteomes" id="UP000529783">
    <property type="component" value="Unassembled WGS sequence"/>
</dbReference>
<proteinExistence type="predicted"/>
<dbReference type="EMBL" id="JACCBA010000001">
    <property type="protein sequence ID" value="NYD46267.1"/>
    <property type="molecule type" value="Genomic_DNA"/>
</dbReference>
<name>A0A7Y9JEL6_9ACTN</name>
<dbReference type="AlphaFoldDB" id="A0A7Y9JEL6"/>
<keyword evidence="1" id="KW-0812">Transmembrane</keyword>
<protein>
    <recommendedName>
        <fullName evidence="4">Metal transporter</fullName>
    </recommendedName>
</protein>
<comment type="caution">
    <text evidence="2">The sequence shown here is derived from an EMBL/GenBank/DDBJ whole genome shotgun (WGS) entry which is preliminary data.</text>
</comment>
<evidence type="ECO:0000256" key="1">
    <source>
        <dbReference type="SAM" id="Phobius"/>
    </source>
</evidence>
<organism evidence="2 3">
    <name type="scientific">Actinomadura luteofluorescens</name>
    <dbReference type="NCBI Taxonomy" id="46163"/>
    <lineage>
        <taxon>Bacteria</taxon>
        <taxon>Bacillati</taxon>
        <taxon>Actinomycetota</taxon>
        <taxon>Actinomycetes</taxon>
        <taxon>Streptosporangiales</taxon>
        <taxon>Thermomonosporaceae</taxon>
        <taxon>Actinomadura</taxon>
    </lineage>
</organism>
<gene>
    <name evidence="2" type="ORF">BJY14_002250</name>
</gene>
<feature type="transmembrane region" description="Helical" evidence="1">
    <location>
        <begin position="125"/>
        <end position="143"/>
    </location>
</feature>
<keyword evidence="3" id="KW-1185">Reference proteome</keyword>
<feature type="transmembrane region" description="Helical" evidence="1">
    <location>
        <begin position="5"/>
        <end position="23"/>
    </location>
</feature>
<evidence type="ECO:0000313" key="2">
    <source>
        <dbReference type="EMBL" id="NYD46267.1"/>
    </source>
</evidence>